<accession>A0A9N9QAZ3</accession>
<reference evidence="2" key="1">
    <citation type="submission" date="2021-07" db="EMBL/GenBank/DDBJ databases">
        <authorList>
            <person name="Durling M."/>
        </authorList>
    </citation>
    <scope>NUCLEOTIDE SEQUENCE</scope>
</reference>
<dbReference type="AlphaFoldDB" id="A0A9N9QAZ3"/>
<organism evidence="2 3">
    <name type="scientific">Hymenoscyphus albidus</name>
    <dbReference type="NCBI Taxonomy" id="595503"/>
    <lineage>
        <taxon>Eukaryota</taxon>
        <taxon>Fungi</taxon>
        <taxon>Dikarya</taxon>
        <taxon>Ascomycota</taxon>
        <taxon>Pezizomycotina</taxon>
        <taxon>Leotiomycetes</taxon>
        <taxon>Helotiales</taxon>
        <taxon>Helotiaceae</taxon>
        <taxon>Hymenoscyphus</taxon>
    </lineage>
</organism>
<dbReference type="EMBL" id="CAJVRM010000495">
    <property type="protein sequence ID" value="CAG8981584.1"/>
    <property type="molecule type" value="Genomic_DNA"/>
</dbReference>
<keyword evidence="1" id="KW-0732">Signal</keyword>
<sequence length="65" mass="6961">MKFFTLVVSLSLASVSLAAAVPAPEGLLERRETPLPFSDCNGICNGKPVAKCVRTDFGIAYECQK</sequence>
<feature type="signal peptide" evidence="1">
    <location>
        <begin position="1"/>
        <end position="18"/>
    </location>
</feature>
<dbReference type="Proteomes" id="UP000701801">
    <property type="component" value="Unassembled WGS sequence"/>
</dbReference>
<evidence type="ECO:0000313" key="3">
    <source>
        <dbReference type="Proteomes" id="UP000701801"/>
    </source>
</evidence>
<dbReference type="OrthoDB" id="10471520at2759"/>
<evidence type="ECO:0000313" key="2">
    <source>
        <dbReference type="EMBL" id="CAG8981584.1"/>
    </source>
</evidence>
<feature type="chain" id="PRO_5040443477" evidence="1">
    <location>
        <begin position="19"/>
        <end position="65"/>
    </location>
</feature>
<proteinExistence type="predicted"/>
<keyword evidence="3" id="KW-1185">Reference proteome</keyword>
<evidence type="ECO:0000256" key="1">
    <source>
        <dbReference type="SAM" id="SignalP"/>
    </source>
</evidence>
<comment type="caution">
    <text evidence="2">The sequence shown here is derived from an EMBL/GenBank/DDBJ whole genome shotgun (WGS) entry which is preliminary data.</text>
</comment>
<protein>
    <submittedName>
        <fullName evidence="2">Uncharacterized protein</fullName>
    </submittedName>
</protein>
<name>A0A9N9QAZ3_9HELO</name>
<gene>
    <name evidence="2" type="ORF">HYALB_00010006</name>
</gene>